<evidence type="ECO:0000259" key="1">
    <source>
        <dbReference type="Pfam" id="PF04273"/>
    </source>
</evidence>
<dbReference type="GO" id="GO:0016787">
    <property type="term" value="F:hydrolase activity"/>
    <property type="evidence" value="ECO:0007669"/>
    <property type="project" value="InterPro"/>
</dbReference>
<dbReference type="Gene3D" id="3.90.190.10">
    <property type="entry name" value="Protein tyrosine phosphatase superfamily"/>
    <property type="match status" value="1"/>
</dbReference>
<dbReference type="AlphaFoldDB" id="A0A1X3DDM6"/>
<dbReference type="GeneID" id="94581336"/>
<sequence length="148" mass="15770">MNIRKLAEGLYIAPQLTQADAADAAVLGIRSVICNRPDGEADDQPAFNQVQQWLAEAGIANTVHQPVVAPAISGQDTARFQVLLNQAEKPVLAYCRTGTRSALLWAYHQVQNGLPVAEAVAAAKQAGVDLANFEQRLQEAAANGLPDK</sequence>
<dbReference type="STRING" id="194197.BWD09_04005"/>
<comment type="caution">
    <text evidence="2">The sequence shown here is derived from an EMBL/GenBank/DDBJ whole genome shotgun (WGS) entry which is preliminary data.</text>
</comment>
<dbReference type="RefSeq" id="WP_085365436.1">
    <property type="nucleotide sequence ID" value="NZ_CAUJPZ010000048.1"/>
</dbReference>
<reference evidence="3" key="1">
    <citation type="submission" date="2017-01" db="EMBL/GenBank/DDBJ databases">
        <authorList>
            <person name="Wolfgang W.J."/>
            <person name="Cole J."/>
            <person name="Wroblewski D."/>
            <person name="Mcginnis J."/>
            <person name="Musser K.A."/>
        </authorList>
    </citation>
    <scope>NUCLEOTIDE SEQUENCE [LARGE SCALE GENOMIC DNA]</scope>
    <source>
        <strain evidence="3">DSM 19151</strain>
    </source>
</reference>
<name>A0A1X3DDM6_9NEIS</name>
<dbReference type="InterPro" id="IPR005939">
    <property type="entry name" value="BLH_phosphatase-like"/>
</dbReference>
<accession>A0A1X3DDM6</accession>
<protein>
    <submittedName>
        <fullName evidence="2">TIGR01244 family protein</fullName>
    </submittedName>
</protein>
<feature type="domain" description="Beta-lactamase hydrolase-like protein phosphatase-like" evidence="1">
    <location>
        <begin position="3"/>
        <end position="110"/>
    </location>
</feature>
<gene>
    <name evidence="2" type="ORF">BWD09_04005</name>
</gene>
<dbReference type="Proteomes" id="UP000193118">
    <property type="component" value="Unassembled WGS sequence"/>
</dbReference>
<dbReference type="Pfam" id="PF04273">
    <property type="entry name" value="BLH_phosphatase"/>
    <property type="match status" value="1"/>
</dbReference>
<dbReference type="EMBL" id="MTBO01000006">
    <property type="protein sequence ID" value="OSI17926.1"/>
    <property type="molecule type" value="Genomic_DNA"/>
</dbReference>
<organism evidence="2 3">
    <name type="scientific">Neisseria dentiae</name>
    <dbReference type="NCBI Taxonomy" id="194197"/>
    <lineage>
        <taxon>Bacteria</taxon>
        <taxon>Pseudomonadati</taxon>
        <taxon>Pseudomonadota</taxon>
        <taxon>Betaproteobacteria</taxon>
        <taxon>Neisseriales</taxon>
        <taxon>Neisseriaceae</taxon>
        <taxon>Neisseria</taxon>
    </lineage>
</organism>
<evidence type="ECO:0000313" key="2">
    <source>
        <dbReference type="EMBL" id="OSI17926.1"/>
    </source>
</evidence>
<proteinExistence type="predicted"/>
<keyword evidence="3" id="KW-1185">Reference proteome</keyword>
<dbReference type="InterPro" id="IPR029021">
    <property type="entry name" value="Prot-tyrosine_phosphatase-like"/>
</dbReference>
<dbReference type="OrthoDB" id="9802771at2"/>
<evidence type="ECO:0000313" key="3">
    <source>
        <dbReference type="Proteomes" id="UP000193118"/>
    </source>
</evidence>
<dbReference type="NCBIfam" id="TIGR01244">
    <property type="entry name" value="TIGR01244 family sulfur transferase"/>
    <property type="match status" value="1"/>
</dbReference>
<dbReference type="SUPFAM" id="SSF52799">
    <property type="entry name" value="(Phosphotyrosine protein) phosphatases II"/>
    <property type="match status" value="1"/>
</dbReference>